<dbReference type="SUPFAM" id="SSF56214">
    <property type="entry name" value="4'-phosphopantetheinyl transferase"/>
    <property type="match status" value="1"/>
</dbReference>
<accession>A0ABV3Q4X7</accession>
<dbReference type="GO" id="GO:0016740">
    <property type="term" value="F:transferase activity"/>
    <property type="evidence" value="ECO:0007669"/>
    <property type="project" value="UniProtKB-KW"/>
</dbReference>
<feature type="domain" description="4'-phosphopantetheinyl transferase" evidence="2">
    <location>
        <begin position="2"/>
        <end position="38"/>
    </location>
</feature>
<proteinExistence type="predicted"/>
<name>A0ABV3Q4X7_9BACL</name>
<dbReference type="Proteomes" id="UP001556040">
    <property type="component" value="Unassembled WGS sequence"/>
</dbReference>
<sequence length="55" mass="6442">MKLFYQLWCTKESYIKSVGKGLYIPLDSFSIQILDDHITITAELIRKTSFLNNMI</sequence>
<gene>
    <name evidence="3" type="ORF">AB1471_11370</name>
</gene>
<protein>
    <submittedName>
        <fullName evidence="3">4'-phosphopantetheinyl transferase superfamily protein</fullName>
    </submittedName>
</protein>
<dbReference type="InterPro" id="IPR008278">
    <property type="entry name" value="4-PPantetheinyl_Trfase_dom"/>
</dbReference>
<keyword evidence="1 3" id="KW-0808">Transferase</keyword>
<dbReference type="RefSeq" id="WP_367779969.1">
    <property type="nucleotide sequence ID" value="NZ_JBFMIA010000010.1"/>
</dbReference>
<dbReference type="Pfam" id="PF01648">
    <property type="entry name" value="ACPS"/>
    <property type="match status" value="1"/>
</dbReference>
<evidence type="ECO:0000256" key="1">
    <source>
        <dbReference type="ARBA" id="ARBA00022679"/>
    </source>
</evidence>
<evidence type="ECO:0000313" key="3">
    <source>
        <dbReference type="EMBL" id="MEW9502394.1"/>
    </source>
</evidence>
<reference evidence="3 4" key="1">
    <citation type="journal article" date="1979" name="Int. J. Syst. Evol. Microbiol.">
        <title>Bacillus globisporus subsp. marinus subsp. nov.</title>
        <authorList>
            <person name="Liu H."/>
        </authorList>
    </citation>
    <scope>NUCLEOTIDE SEQUENCE [LARGE SCALE GENOMIC DNA]</scope>
    <source>
        <strain evidence="3 4">DSM 1297</strain>
    </source>
</reference>
<dbReference type="Gene3D" id="3.90.470.20">
    <property type="entry name" value="4'-phosphopantetheinyl transferase domain"/>
    <property type="match status" value="1"/>
</dbReference>
<organism evidence="3 4">
    <name type="scientific">Jeotgalibacillus marinus</name>
    <dbReference type="NCBI Taxonomy" id="86667"/>
    <lineage>
        <taxon>Bacteria</taxon>
        <taxon>Bacillati</taxon>
        <taxon>Bacillota</taxon>
        <taxon>Bacilli</taxon>
        <taxon>Bacillales</taxon>
        <taxon>Caryophanaceae</taxon>
        <taxon>Jeotgalibacillus</taxon>
    </lineage>
</organism>
<comment type="caution">
    <text evidence="3">The sequence shown here is derived from an EMBL/GenBank/DDBJ whole genome shotgun (WGS) entry which is preliminary data.</text>
</comment>
<evidence type="ECO:0000259" key="2">
    <source>
        <dbReference type="Pfam" id="PF01648"/>
    </source>
</evidence>
<keyword evidence="4" id="KW-1185">Reference proteome</keyword>
<dbReference type="EMBL" id="JBFMIA010000010">
    <property type="protein sequence ID" value="MEW9502394.1"/>
    <property type="molecule type" value="Genomic_DNA"/>
</dbReference>
<dbReference type="InterPro" id="IPR037143">
    <property type="entry name" value="4-PPantetheinyl_Trfase_dom_sf"/>
</dbReference>
<evidence type="ECO:0000313" key="4">
    <source>
        <dbReference type="Proteomes" id="UP001556040"/>
    </source>
</evidence>